<dbReference type="EMBL" id="WOCE01000001">
    <property type="protein sequence ID" value="KAE9620398.1"/>
    <property type="molecule type" value="Genomic_DNA"/>
</dbReference>
<name>A0A6A4R0Z5_LUPAL</name>
<reference evidence="3" key="1">
    <citation type="journal article" date="2020" name="Nat. Commun.">
        <title>Genome sequence of the cluster root forming white lupin.</title>
        <authorList>
            <person name="Hufnagel B."/>
            <person name="Marques A."/>
            <person name="Soriano A."/>
            <person name="Marques L."/>
            <person name="Divol F."/>
            <person name="Doumas P."/>
            <person name="Sallet E."/>
            <person name="Mancinotti D."/>
            <person name="Carrere S."/>
            <person name="Marande W."/>
            <person name="Arribat S."/>
            <person name="Keller J."/>
            <person name="Huneau C."/>
            <person name="Blein T."/>
            <person name="Aime D."/>
            <person name="Laguerre M."/>
            <person name="Taylor J."/>
            <person name="Schubert V."/>
            <person name="Nelson M."/>
            <person name="Geu-Flores F."/>
            <person name="Crespi M."/>
            <person name="Gallardo-Guerrero K."/>
            <person name="Delaux P.-M."/>
            <person name="Salse J."/>
            <person name="Berges H."/>
            <person name="Guyot R."/>
            <person name="Gouzy J."/>
            <person name="Peret B."/>
        </authorList>
    </citation>
    <scope>NUCLEOTIDE SEQUENCE [LARGE SCALE GENOMIC DNA]</scope>
    <source>
        <strain evidence="3">cv. Amiga</strain>
    </source>
</reference>
<comment type="caution">
    <text evidence="2">The sequence shown here is derived from an EMBL/GenBank/DDBJ whole genome shotgun (WGS) entry which is preliminary data.</text>
</comment>
<keyword evidence="3" id="KW-1185">Reference proteome</keyword>
<feature type="region of interest" description="Disordered" evidence="1">
    <location>
        <begin position="40"/>
        <end position="76"/>
    </location>
</feature>
<sequence length="127" mass="14275">MIEILLLNRKPGTELIFVLSTMETKKSNMSNMFREISKTLEPKHDEDNNPPRIASIKPQFNPSTTMGTQSTRTPASHAMKQSYITLASVPFKTFDATRADTTLILSRFIPTSGIFRPPSEKVFEVLA</sequence>
<evidence type="ECO:0000313" key="3">
    <source>
        <dbReference type="Proteomes" id="UP000447434"/>
    </source>
</evidence>
<dbReference type="AlphaFoldDB" id="A0A6A4R0Z5"/>
<organism evidence="2 3">
    <name type="scientific">Lupinus albus</name>
    <name type="common">White lupine</name>
    <name type="synonym">Lupinus termis</name>
    <dbReference type="NCBI Taxonomy" id="3870"/>
    <lineage>
        <taxon>Eukaryota</taxon>
        <taxon>Viridiplantae</taxon>
        <taxon>Streptophyta</taxon>
        <taxon>Embryophyta</taxon>
        <taxon>Tracheophyta</taxon>
        <taxon>Spermatophyta</taxon>
        <taxon>Magnoliopsida</taxon>
        <taxon>eudicotyledons</taxon>
        <taxon>Gunneridae</taxon>
        <taxon>Pentapetalae</taxon>
        <taxon>rosids</taxon>
        <taxon>fabids</taxon>
        <taxon>Fabales</taxon>
        <taxon>Fabaceae</taxon>
        <taxon>Papilionoideae</taxon>
        <taxon>50 kb inversion clade</taxon>
        <taxon>genistoids sensu lato</taxon>
        <taxon>core genistoids</taxon>
        <taxon>Genisteae</taxon>
        <taxon>Lupinus</taxon>
    </lineage>
</organism>
<feature type="compositionally biased region" description="Polar residues" evidence="1">
    <location>
        <begin position="58"/>
        <end position="74"/>
    </location>
</feature>
<dbReference type="Proteomes" id="UP000447434">
    <property type="component" value="Chromosome 1"/>
</dbReference>
<accession>A0A6A4R0Z5</accession>
<proteinExistence type="predicted"/>
<evidence type="ECO:0000256" key="1">
    <source>
        <dbReference type="SAM" id="MobiDB-lite"/>
    </source>
</evidence>
<gene>
    <name evidence="2" type="ORF">Lalb_Chr01g0002681</name>
</gene>
<feature type="compositionally biased region" description="Basic and acidic residues" evidence="1">
    <location>
        <begin position="40"/>
        <end position="49"/>
    </location>
</feature>
<protein>
    <submittedName>
        <fullName evidence="2">Uncharacterized protein</fullName>
    </submittedName>
</protein>
<evidence type="ECO:0000313" key="2">
    <source>
        <dbReference type="EMBL" id="KAE9620398.1"/>
    </source>
</evidence>